<dbReference type="WBParaSite" id="JU765_v2.g1978.t1">
    <property type="protein sequence ID" value="JU765_v2.g1978.t1"/>
    <property type="gene ID" value="JU765_v2.g1978"/>
</dbReference>
<protein>
    <submittedName>
        <fullName evidence="2">Uncharacterized protein</fullName>
    </submittedName>
</protein>
<evidence type="ECO:0000313" key="2">
    <source>
        <dbReference type="WBParaSite" id="JU765_v2.g1978.t1"/>
    </source>
</evidence>
<reference evidence="2" key="1">
    <citation type="submission" date="2022-11" db="UniProtKB">
        <authorList>
            <consortium name="WormBaseParasite"/>
        </authorList>
    </citation>
    <scope>IDENTIFICATION</scope>
</reference>
<evidence type="ECO:0000313" key="1">
    <source>
        <dbReference type="Proteomes" id="UP000887576"/>
    </source>
</evidence>
<accession>A0AC34QVN2</accession>
<dbReference type="Proteomes" id="UP000887576">
    <property type="component" value="Unplaced"/>
</dbReference>
<sequence length="210" mass="24315">MNVKDVQWLLNAIICCAIPSILGFIRTNQCYSCMSPEYETLFREGHFAKYFYEPKNFSAQCNHPMNPHNMGSVACRTICLTLIQDLIVMGRATGKRLTMRGCSTTLNRFGFVNRTMQIFDRYDMCREVKMSDLFNYDTDSQVISYKMFGKPIGKKLEVLVTRTLSVGNQNWHSYFKETRKCPPLQSGLNRSIENHKLAEKGDLKMENAWM</sequence>
<name>A0AC34QVN2_9BILA</name>
<proteinExistence type="predicted"/>
<organism evidence="1 2">
    <name type="scientific">Panagrolaimus sp. JU765</name>
    <dbReference type="NCBI Taxonomy" id="591449"/>
    <lineage>
        <taxon>Eukaryota</taxon>
        <taxon>Metazoa</taxon>
        <taxon>Ecdysozoa</taxon>
        <taxon>Nematoda</taxon>
        <taxon>Chromadorea</taxon>
        <taxon>Rhabditida</taxon>
        <taxon>Tylenchina</taxon>
        <taxon>Panagrolaimomorpha</taxon>
        <taxon>Panagrolaimoidea</taxon>
        <taxon>Panagrolaimidae</taxon>
        <taxon>Panagrolaimus</taxon>
    </lineage>
</organism>